<dbReference type="InterPro" id="IPR009679">
    <property type="entry name" value="Phage_186_CII-like"/>
</dbReference>
<dbReference type="Proteomes" id="UP000016714">
    <property type="component" value="Chromosome 1"/>
</dbReference>
<dbReference type="AlphaFoldDB" id="A0A2I3C7G1"/>
<reference evidence="1 2" key="1">
    <citation type="journal article" date="2015" name="Genome Announc.">
        <title>Complete genome sequence of Vibrio alginolyticus ATCC 17749.</title>
        <authorList>
            <person name="Liu X.F."/>
            <person name="Cao Y."/>
            <person name="Zhang H.L."/>
            <person name="Chen Y.J."/>
            <person name="Hu C.J."/>
        </authorList>
    </citation>
    <scope>NUCLEOTIDE SEQUENCE [LARGE SCALE GENOMIC DNA]</scope>
    <source>
        <strain evidence="2">ATCC 17749 / DSM 2171 / NBRC 15630 / NCIMB 1903 / NCTC 12160 / XII-53</strain>
    </source>
</reference>
<dbReference type="EMBL" id="CP006718">
    <property type="protein sequence ID" value="AGV17059.1"/>
    <property type="molecule type" value="Genomic_DNA"/>
</dbReference>
<sequence length="179" mass="19749">MDSNIAMCGFRERKQQSFNAACCDFAINHNMEKLAPRVGLTGRMLRNKLNPEQPHKLDPVDLALLSKESGDYTIVNTLFADLGVVTVQLPQDGEDKNLLERTLLNNQYSGELSSDAMHMCSADRLPRSQKRKTIAKVQAAIGNLVLFVNDLENRTTGFQPLMQMGTDFLANGAPLPGLA</sequence>
<dbReference type="GO" id="GO:0003677">
    <property type="term" value="F:DNA binding"/>
    <property type="evidence" value="ECO:0007669"/>
    <property type="project" value="InterPro"/>
</dbReference>
<evidence type="ECO:0000313" key="2">
    <source>
        <dbReference type="Proteomes" id="UP000016714"/>
    </source>
</evidence>
<dbReference type="RefSeq" id="WP_017821158.1">
    <property type="nucleotide sequence ID" value="NC_022349.1"/>
</dbReference>
<evidence type="ECO:0000313" key="1">
    <source>
        <dbReference type="EMBL" id="AGV17059.1"/>
    </source>
</evidence>
<evidence type="ECO:0008006" key="3">
    <source>
        <dbReference type="Google" id="ProtNLM"/>
    </source>
</evidence>
<name>A0A2I3C7G1_VIBAX</name>
<accession>A0A2I3C7G1</accession>
<dbReference type="HOGENOM" id="CLU_124466_0_0_6"/>
<organism evidence="1 2">
    <name type="scientific">Vibrio alginolyticus (strain ATCC 17749 / DSM 2171 / NBRC 15630 / NCIMB 1903 / NCTC 12160 / XII-53)</name>
    <dbReference type="NCBI Taxonomy" id="1219076"/>
    <lineage>
        <taxon>Bacteria</taxon>
        <taxon>Pseudomonadati</taxon>
        <taxon>Pseudomonadota</taxon>
        <taxon>Gammaproteobacteria</taxon>
        <taxon>Vibrionales</taxon>
        <taxon>Vibrionaceae</taxon>
        <taxon>Vibrio</taxon>
    </lineage>
</organism>
<dbReference type="Pfam" id="PF06892">
    <property type="entry name" value="Phage_CP76"/>
    <property type="match status" value="1"/>
</dbReference>
<proteinExistence type="predicted"/>
<gene>
    <name evidence="1" type="ORF">N646_1226</name>
</gene>
<protein>
    <recommendedName>
        <fullName evidence="3">Phage regulatory CII family protein</fullName>
    </recommendedName>
</protein>
<dbReference type="KEGG" id="vag:N646_1226"/>